<feature type="non-terminal residue" evidence="5">
    <location>
        <position position="242"/>
    </location>
</feature>
<evidence type="ECO:0000256" key="3">
    <source>
        <dbReference type="ARBA" id="ARBA00022840"/>
    </source>
</evidence>
<dbReference type="Pfam" id="PF00005">
    <property type="entry name" value="ABC_tran"/>
    <property type="match status" value="1"/>
</dbReference>
<keyword evidence="1" id="KW-0813">Transport</keyword>
<organism evidence="5">
    <name type="scientific">marine sediment metagenome</name>
    <dbReference type="NCBI Taxonomy" id="412755"/>
    <lineage>
        <taxon>unclassified sequences</taxon>
        <taxon>metagenomes</taxon>
        <taxon>ecological metagenomes</taxon>
    </lineage>
</organism>
<dbReference type="EMBL" id="BART01016261">
    <property type="protein sequence ID" value="GAG79477.1"/>
    <property type="molecule type" value="Genomic_DNA"/>
</dbReference>
<name>X1BE68_9ZZZZ</name>
<dbReference type="InterPro" id="IPR017871">
    <property type="entry name" value="ABC_transporter-like_CS"/>
</dbReference>
<dbReference type="InterPro" id="IPR051782">
    <property type="entry name" value="ABC_Transporter_VariousFunc"/>
</dbReference>
<dbReference type="GO" id="GO:0005524">
    <property type="term" value="F:ATP binding"/>
    <property type="evidence" value="ECO:0007669"/>
    <property type="project" value="UniProtKB-KW"/>
</dbReference>
<evidence type="ECO:0000259" key="4">
    <source>
        <dbReference type="PROSITE" id="PS50893"/>
    </source>
</evidence>
<dbReference type="SUPFAM" id="SSF52540">
    <property type="entry name" value="P-loop containing nucleoside triphosphate hydrolases"/>
    <property type="match status" value="1"/>
</dbReference>
<gene>
    <name evidence="5" type="ORF">S01H4_31323</name>
</gene>
<dbReference type="InterPro" id="IPR003439">
    <property type="entry name" value="ABC_transporter-like_ATP-bd"/>
</dbReference>
<evidence type="ECO:0000256" key="2">
    <source>
        <dbReference type="ARBA" id="ARBA00022741"/>
    </source>
</evidence>
<evidence type="ECO:0000313" key="5">
    <source>
        <dbReference type="EMBL" id="GAG79477.1"/>
    </source>
</evidence>
<keyword evidence="2" id="KW-0547">Nucleotide-binding</keyword>
<dbReference type="AlphaFoldDB" id="X1BE68"/>
<sequence length="242" mass="26795">MNSAISIENVKKTLGNREVLKGISFTVEKRDIFGYLGPNGAGKTTTIRILLGLLQADSGKLNILGQDINLSETRRKIGFVLDADGLYDNMTAEENLKFYSKIYGLSGAVVKFDKLLRMVNLNDRAKDRVSTYSKGMRQRLALARAMVHDPEVLIMDEPTAGVDPSGQIEVRKIMLDVARKENKTIFLSSHNLDEVQRICNRIALIDRGGIKLYGELESLRQKMGRGGVLIKTAGDIPESLPS</sequence>
<reference evidence="5" key="1">
    <citation type="journal article" date="2014" name="Front. Microbiol.">
        <title>High frequency of phylogenetically diverse reductive dehalogenase-homologous genes in deep subseafloor sedimentary metagenomes.</title>
        <authorList>
            <person name="Kawai M."/>
            <person name="Futagami T."/>
            <person name="Toyoda A."/>
            <person name="Takaki Y."/>
            <person name="Nishi S."/>
            <person name="Hori S."/>
            <person name="Arai W."/>
            <person name="Tsubouchi T."/>
            <person name="Morono Y."/>
            <person name="Uchiyama I."/>
            <person name="Ito T."/>
            <person name="Fujiyama A."/>
            <person name="Inagaki F."/>
            <person name="Takami H."/>
        </authorList>
    </citation>
    <scope>NUCLEOTIDE SEQUENCE</scope>
    <source>
        <strain evidence="5">Expedition CK06-06</strain>
    </source>
</reference>
<dbReference type="CDD" id="cd03230">
    <property type="entry name" value="ABC_DR_subfamily_A"/>
    <property type="match status" value="1"/>
</dbReference>
<accession>X1BE68</accession>
<feature type="domain" description="ABC transporter" evidence="4">
    <location>
        <begin position="5"/>
        <end position="232"/>
    </location>
</feature>
<proteinExistence type="predicted"/>
<dbReference type="PANTHER" id="PTHR42939:SF1">
    <property type="entry name" value="ABC TRANSPORTER ATP-BINDING PROTEIN ALBC-RELATED"/>
    <property type="match status" value="1"/>
</dbReference>
<dbReference type="SMART" id="SM00382">
    <property type="entry name" value="AAA"/>
    <property type="match status" value="1"/>
</dbReference>
<dbReference type="PANTHER" id="PTHR42939">
    <property type="entry name" value="ABC TRANSPORTER ATP-BINDING PROTEIN ALBC-RELATED"/>
    <property type="match status" value="1"/>
</dbReference>
<comment type="caution">
    <text evidence="5">The sequence shown here is derived from an EMBL/GenBank/DDBJ whole genome shotgun (WGS) entry which is preliminary data.</text>
</comment>
<dbReference type="PROSITE" id="PS50893">
    <property type="entry name" value="ABC_TRANSPORTER_2"/>
    <property type="match status" value="1"/>
</dbReference>
<dbReference type="InterPro" id="IPR003593">
    <property type="entry name" value="AAA+_ATPase"/>
</dbReference>
<dbReference type="GO" id="GO:0016887">
    <property type="term" value="F:ATP hydrolysis activity"/>
    <property type="evidence" value="ECO:0007669"/>
    <property type="project" value="InterPro"/>
</dbReference>
<dbReference type="PROSITE" id="PS00211">
    <property type="entry name" value="ABC_TRANSPORTER_1"/>
    <property type="match status" value="1"/>
</dbReference>
<evidence type="ECO:0000256" key="1">
    <source>
        <dbReference type="ARBA" id="ARBA00022448"/>
    </source>
</evidence>
<protein>
    <recommendedName>
        <fullName evidence="4">ABC transporter domain-containing protein</fullName>
    </recommendedName>
</protein>
<dbReference type="InterPro" id="IPR027417">
    <property type="entry name" value="P-loop_NTPase"/>
</dbReference>
<keyword evidence="3" id="KW-0067">ATP-binding</keyword>
<dbReference type="Gene3D" id="3.40.50.300">
    <property type="entry name" value="P-loop containing nucleotide triphosphate hydrolases"/>
    <property type="match status" value="1"/>
</dbReference>